<accession>A0A2N3N885</accession>
<dbReference type="InterPro" id="IPR036640">
    <property type="entry name" value="ABC1_TM_sf"/>
</dbReference>
<dbReference type="InterPro" id="IPR011527">
    <property type="entry name" value="ABC1_TM_dom"/>
</dbReference>
<dbReference type="CDD" id="cd18580">
    <property type="entry name" value="ABC_6TM_ABCC_D2"/>
    <property type="match status" value="1"/>
</dbReference>
<dbReference type="InterPro" id="IPR050173">
    <property type="entry name" value="ABC_transporter_C-like"/>
</dbReference>
<dbReference type="Proteomes" id="UP000233524">
    <property type="component" value="Unassembled WGS sequence"/>
</dbReference>
<protein>
    <recommendedName>
        <fullName evidence="14">ABC transporter domain-containing protein</fullName>
    </recommendedName>
</protein>
<dbReference type="CDD" id="cd03244">
    <property type="entry name" value="ABCC_MRP_domain2"/>
    <property type="match status" value="1"/>
</dbReference>
<feature type="transmembrane region" description="Helical" evidence="9">
    <location>
        <begin position="99"/>
        <end position="119"/>
    </location>
</feature>
<evidence type="ECO:0000259" key="11">
    <source>
        <dbReference type="PROSITE" id="PS50929"/>
    </source>
</evidence>
<evidence type="ECO:0000256" key="8">
    <source>
        <dbReference type="ARBA" id="ARBA00023136"/>
    </source>
</evidence>
<dbReference type="EMBL" id="NLAX01000095">
    <property type="protein sequence ID" value="PKS08597.1"/>
    <property type="molecule type" value="Genomic_DNA"/>
</dbReference>
<evidence type="ECO:0000313" key="13">
    <source>
        <dbReference type="Proteomes" id="UP000233524"/>
    </source>
</evidence>
<feature type="transmembrane region" description="Helical" evidence="9">
    <location>
        <begin position="1065"/>
        <end position="1088"/>
    </location>
</feature>
<feature type="transmembrane region" description="Helical" evidence="9">
    <location>
        <begin position="277"/>
        <end position="297"/>
    </location>
</feature>
<dbReference type="STRING" id="41688.A0A2N3N885"/>
<feature type="transmembrane region" description="Helical" evidence="9">
    <location>
        <begin position="158"/>
        <end position="175"/>
    </location>
</feature>
<feature type="domain" description="ABC transporter" evidence="10">
    <location>
        <begin position="1253"/>
        <end position="1484"/>
    </location>
</feature>
<dbReference type="PROSITE" id="PS00211">
    <property type="entry name" value="ABC_TRANSPORTER_1"/>
    <property type="match status" value="1"/>
</dbReference>
<dbReference type="Pfam" id="PF24357">
    <property type="entry name" value="TMD0_ABC"/>
    <property type="match status" value="1"/>
</dbReference>
<keyword evidence="4 9" id="KW-0812">Transmembrane</keyword>
<dbReference type="FunFam" id="3.40.50.300:FF:000838">
    <property type="entry name" value="ABC multidrug transporter (Eurofung)"/>
    <property type="match status" value="1"/>
</dbReference>
<feature type="transmembrane region" description="Helical" evidence="9">
    <location>
        <begin position="906"/>
        <end position="930"/>
    </location>
</feature>
<evidence type="ECO:0000313" key="12">
    <source>
        <dbReference type="EMBL" id="PKS08597.1"/>
    </source>
</evidence>
<dbReference type="InterPro" id="IPR003439">
    <property type="entry name" value="ABC_transporter-like_ATP-bd"/>
</dbReference>
<evidence type="ECO:0000256" key="9">
    <source>
        <dbReference type="SAM" id="Phobius"/>
    </source>
</evidence>
<dbReference type="PANTHER" id="PTHR24223">
    <property type="entry name" value="ATP-BINDING CASSETTE SUB-FAMILY C"/>
    <property type="match status" value="1"/>
</dbReference>
<dbReference type="OrthoDB" id="6500128at2759"/>
<dbReference type="PROSITE" id="PS50893">
    <property type="entry name" value="ABC_TRANSPORTER_2"/>
    <property type="match status" value="2"/>
</dbReference>
<dbReference type="InterPro" id="IPR044726">
    <property type="entry name" value="ABCC_6TM_D2"/>
</dbReference>
<name>A0A2N3N885_9PEZI</name>
<evidence type="ECO:0000256" key="6">
    <source>
        <dbReference type="ARBA" id="ARBA00022840"/>
    </source>
</evidence>
<keyword evidence="2" id="KW-0813">Transport</keyword>
<comment type="subcellular location">
    <subcellularLocation>
        <location evidence="1">Cell membrane</location>
        <topology evidence="1">Multi-pass membrane protein</topology>
    </subcellularLocation>
</comment>
<dbReference type="SMART" id="SM00382">
    <property type="entry name" value="AAA"/>
    <property type="match status" value="2"/>
</dbReference>
<feature type="transmembrane region" description="Helical" evidence="9">
    <location>
        <begin position="509"/>
        <end position="535"/>
    </location>
</feature>
<feature type="domain" description="ABC transporter" evidence="10">
    <location>
        <begin position="632"/>
        <end position="857"/>
    </location>
</feature>
<keyword evidence="5" id="KW-0547">Nucleotide-binding</keyword>
<feature type="transmembrane region" description="Helical" evidence="9">
    <location>
        <begin position="547"/>
        <end position="567"/>
    </location>
</feature>
<keyword evidence="6" id="KW-0067">ATP-binding</keyword>
<evidence type="ECO:0000256" key="3">
    <source>
        <dbReference type="ARBA" id="ARBA00022475"/>
    </source>
</evidence>
<dbReference type="SUPFAM" id="SSF52540">
    <property type="entry name" value="P-loop containing nucleoside triphosphate hydrolases"/>
    <property type="match status" value="2"/>
</dbReference>
<evidence type="ECO:0000256" key="1">
    <source>
        <dbReference type="ARBA" id="ARBA00004651"/>
    </source>
</evidence>
<keyword evidence="8 9" id="KW-0472">Membrane</keyword>
<comment type="caution">
    <text evidence="12">The sequence shown here is derived from an EMBL/GenBank/DDBJ whole genome shotgun (WGS) entry which is preliminary data.</text>
</comment>
<feature type="transmembrane region" description="Helical" evidence="9">
    <location>
        <begin position="33"/>
        <end position="55"/>
    </location>
</feature>
<dbReference type="InParanoid" id="A0A2N3N885"/>
<feature type="transmembrane region" description="Helical" evidence="9">
    <location>
        <begin position="131"/>
        <end position="152"/>
    </location>
</feature>
<dbReference type="InterPro" id="IPR056227">
    <property type="entry name" value="TMD0_ABC"/>
</dbReference>
<feature type="transmembrane region" description="Helical" evidence="9">
    <location>
        <begin position="67"/>
        <end position="87"/>
    </location>
</feature>
<feature type="transmembrane region" description="Helical" evidence="9">
    <location>
        <begin position="309"/>
        <end position="330"/>
    </location>
</feature>
<keyword evidence="7 9" id="KW-1133">Transmembrane helix</keyword>
<evidence type="ECO:0000256" key="2">
    <source>
        <dbReference type="ARBA" id="ARBA00022448"/>
    </source>
</evidence>
<dbReference type="Pfam" id="PF00664">
    <property type="entry name" value="ABC_membrane"/>
    <property type="match status" value="1"/>
</dbReference>
<dbReference type="GO" id="GO:0005524">
    <property type="term" value="F:ATP binding"/>
    <property type="evidence" value="ECO:0007669"/>
    <property type="project" value="UniProtKB-KW"/>
</dbReference>
<evidence type="ECO:0008006" key="14">
    <source>
        <dbReference type="Google" id="ProtNLM"/>
    </source>
</evidence>
<feature type="transmembrane region" description="Helical" evidence="9">
    <location>
        <begin position="1149"/>
        <end position="1182"/>
    </location>
</feature>
<dbReference type="GO" id="GO:0005886">
    <property type="term" value="C:plasma membrane"/>
    <property type="evidence" value="ECO:0007669"/>
    <property type="project" value="UniProtKB-SubCell"/>
</dbReference>
<dbReference type="InterPro" id="IPR017871">
    <property type="entry name" value="ABC_transporter-like_CS"/>
</dbReference>
<sequence>MEACPNSNSDRLFGPRVNPACRSFDFTILFQDIFFTCVPASVFLVAFPACCFQLWNQRHVVKSSKGLAFKMVALTGLLASQAAFLALRTRKRDLATQASLAADILQLVSTIAAVVMSFLHHHRSIRPSTILSLYLPTMSLFGIAKTRTLWMIPGARDAAITSVFVLAFTITSFAIESSGKERILASKVGNPRTPEAYSGFWNLVSFVWLKRTFLDGYSKIISVQDLPELDPRLTSEVIHNKLTETWAKSDKFKKNMLLFACFKAYKRSLLSGIIPRLFLSGFMFANPFLVTATINWVDDEAASTASGKGLIGAFALVYLGSAASTAVYWYRTYRFITRLRGGLISLTFHQTVHSRSVDLGKITAIALMGTDVERILTGFRFIHELWAAPLEIMLAVYLLERQVFIACVVPAVMLGGMKEIDGKSRKKHSVRLANNHGLAFIACTLYSSRFSKTFQRQWVEKVEARLKLTSYMLGDMKAVKMLGLTKRMDFMIQKLREVELVTSAAYRKLVVLQVFLSCSPQALVPIGTFGVYVAIALSRNDNSVLAAQAFTSLSLIALLSTPALTFIQAVPQVMQSIGCFDRLQEYCNRPTYDEAVGKANANLAESDANSSRSSEKLGKDLAKDERPTLVSFHNQTLGWDRTAAPVLKRLTVSINANEITMIIGPIGSGKSTFLDSILGETVVFEGTASRYFSAAGYCPQTPWLRNQTIRQNIIGEFETDESWYKTVIHACGLEKDLDQLPQRDYTVIGAKGLSLSGGQKQRIALARVVYSRHRVAILDDVLSGMDATTVEHISMTLFGREGLFRKTSTSVVFATHSSYLLPYADSIIALRDGEVAEMGTLAELRDRDGYTASIFAAHSSTESGTPKKQTSMEKTDLSDAIIPKVAEADLDHDPRRQRGDFSLYSYYTKASGVPATVVFIITMIVSAVLFELLRRCSLLVIALDVISNNYFLAVWLDKWSKANREEPNKNVGMYLGVYSVIGVSAVVAMIVGAWVLMIPIINNSASRLHHDLLRTTVSAPIQFFSKVDIGILTNRFSQDMDLIDMKLPIYVVNTVSSASSALAKLVVLCIYARYLAVSVPFLAIIIYFTQKFYLRTSRQMRLLDIEAKAPLYTHFLDTVGGAPGIRAFRWHGAFESTCLNLLDVSQRPVYLLFCIQQCLAFVMDVVVAIMAVILVATVVAWRDSFEPGQVGVALVMVMTFNLDLTYLVKFWTMLETSIGAVARVKEFTASTPSELRTTGNVAAPTGWPSAGKVEFSGVTAAYSIESGSVLKDVCLSIRPGEKVAVCGRSGSGKTSLIMALLQLIEPHQGSITIDGVDISQLDKLELRARINVITQDAFLMPGSIRFNIDPYEESSDEEMINALGKLRLWDIIRSQGGLDKEMDANSWSIGQRQLLCLARAMVRKSRVLILDEAMSSVDVETEAIMQNIIEQEFSECTIIAIMHRLGHITKYDKIALLDSGRLAEFDTPANLLAWETKFRDLYTSAGH</sequence>
<dbReference type="FunFam" id="1.20.1560.10:FF:000066">
    <property type="entry name" value="ABC multidrug transporter (Eurofung)"/>
    <property type="match status" value="1"/>
</dbReference>
<feature type="domain" description="ABC transmembrane type-1" evidence="11">
    <location>
        <begin position="277"/>
        <end position="575"/>
    </location>
</feature>
<evidence type="ECO:0000256" key="4">
    <source>
        <dbReference type="ARBA" id="ARBA00022692"/>
    </source>
</evidence>
<evidence type="ECO:0000256" key="7">
    <source>
        <dbReference type="ARBA" id="ARBA00022989"/>
    </source>
</evidence>
<dbReference type="CDD" id="cd18579">
    <property type="entry name" value="ABC_6TM_ABCC_D1"/>
    <property type="match status" value="1"/>
</dbReference>
<dbReference type="Gene3D" id="3.40.50.300">
    <property type="entry name" value="P-loop containing nucleotide triphosphate hydrolases"/>
    <property type="match status" value="2"/>
</dbReference>
<feature type="transmembrane region" description="Helical" evidence="9">
    <location>
        <begin position="936"/>
        <end position="956"/>
    </location>
</feature>
<dbReference type="SUPFAM" id="SSF90123">
    <property type="entry name" value="ABC transporter transmembrane region"/>
    <property type="match status" value="2"/>
</dbReference>
<dbReference type="CDD" id="cd03250">
    <property type="entry name" value="ABCC_MRP_domain1"/>
    <property type="match status" value="1"/>
</dbReference>
<evidence type="ECO:0000256" key="5">
    <source>
        <dbReference type="ARBA" id="ARBA00022741"/>
    </source>
</evidence>
<evidence type="ECO:0000259" key="10">
    <source>
        <dbReference type="PROSITE" id="PS50893"/>
    </source>
</evidence>
<dbReference type="PANTHER" id="PTHR24223:SF404">
    <property type="entry name" value="ABC MULTIDRUG TRANSPORTER (EUROFUNG)-RELATED"/>
    <property type="match status" value="1"/>
</dbReference>
<dbReference type="InterPro" id="IPR027417">
    <property type="entry name" value="P-loop_NTPase"/>
</dbReference>
<keyword evidence="13" id="KW-1185">Reference proteome</keyword>
<dbReference type="Pfam" id="PF00005">
    <property type="entry name" value="ABC_tran"/>
    <property type="match status" value="2"/>
</dbReference>
<feature type="transmembrane region" description="Helical" evidence="9">
    <location>
        <begin position="977"/>
        <end position="1001"/>
    </location>
</feature>
<gene>
    <name evidence="12" type="ORF">jhhlp_004983</name>
</gene>
<dbReference type="GO" id="GO:0140359">
    <property type="term" value="F:ABC-type transporter activity"/>
    <property type="evidence" value="ECO:0007669"/>
    <property type="project" value="InterPro"/>
</dbReference>
<dbReference type="VEuPathDB" id="FungiDB:jhhlp_004983"/>
<dbReference type="InterPro" id="IPR003593">
    <property type="entry name" value="AAA+_ATPase"/>
</dbReference>
<reference evidence="12 13" key="1">
    <citation type="journal article" date="2017" name="G3 (Bethesda)">
        <title>First Draft Genome Sequence of the Pathogenic Fungus Lomentospora prolificans (Formerly Scedosporium prolificans).</title>
        <authorList>
            <person name="Luo R."/>
            <person name="Zimin A."/>
            <person name="Workman R."/>
            <person name="Fan Y."/>
            <person name="Pertea G."/>
            <person name="Grossman N."/>
            <person name="Wear M.P."/>
            <person name="Jia B."/>
            <person name="Miller H."/>
            <person name="Casadevall A."/>
            <person name="Timp W."/>
            <person name="Zhang S.X."/>
            <person name="Salzberg S.L."/>
        </authorList>
    </citation>
    <scope>NUCLEOTIDE SEQUENCE [LARGE SCALE GENOMIC DNA]</scope>
    <source>
        <strain evidence="12 13">JHH-5317</strain>
    </source>
</reference>
<organism evidence="12 13">
    <name type="scientific">Lomentospora prolificans</name>
    <dbReference type="NCBI Taxonomy" id="41688"/>
    <lineage>
        <taxon>Eukaryota</taxon>
        <taxon>Fungi</taxon>
        <taxon>Dikarya</taxon>
        <taxon>Ascomycota</taxon>
        <taxon>Pezizomycotina</taxon>
        <taxon>Sordariomycetes</taxon>
        <taxon>Hypocreomycetidae</taxon>
        <taxon>Microascales</taxon>
        <taxon>Microascaceae</taxon>
        <taxon>Lomentospora</taxon>
    </lineage>
</organism>
<proteinExistence type="predicted"/>
<feature type="domain" description="ABC transmembrane type-1" evidence="11">
    <location>
        <begin position="936"/>
        <end position="1216"/>
    </location>
</feature>
<dbReference type="GO" id="GO:0016887">
    <property type="term" value="F:ATP hydrolysis activity"/>
    <property type="evidence" value="ECO:0007669"/>
    <property type="project" value="InterPro"/>
</dbReference>
<dbReference type="PROSITE" id="PS50929">
    <property type="entry name" value="ABC_TM1F"/>
    <property type="match status" value="2"/>
</dbReference>
<dbReference type="Gene3D" id="1.20.1560.10">
    <property type="entry name" value="ABC transporter type 1, transmembrane domain"/>
    <property type="match status" value="2"/>
</dbReference>
<keyword evidence="3" id="KW-1003">Cell membrane</keyword>
<dbReference type="InterPro" id="IPR044746">
    <property type="entry name" value="ABCC_6TM_D1"/>
</dbReference>